<feature type="signal peptide" evidence="1">
    <location>
        <begin position="1"/>
        <end position="25"/>
    </location>
</feature>
<dbReference type="Pfam" id="PF00496">
    <property type="entry name" value="SBP_bac_5"/>
    <property type="match status" value="1"/>
</dbReference>
<gene>
    <name evidence="3" type="ORF">GCM10009547_15200</name>
</gene>
<dbReference type="EMBL" id="BAAAHE010000011">
    <property type="protein sequence ID" value="GAA0614310.1"/>
    <property type="molecule type" value="Genomic_DNA"/>
</dbReference>
<evidence type="ECO:0000313" key="3">
    <source>
        <dbReference type="EMBL" id="GAA0614310.1"/>
    </source>
</evidence>
<sequence>MKRLTRSRMSVLLAAALLVTGCGGGGDDDNSAASTGLDSLDGKPPVFAYGFDDSAAGPAPAPEGAVAGGTVRVYDVIDYQHLDPARIYSSHEGVVSQLITRTLTGYRQNGDQIDLVGDLATNTGVTKDKGKTWTYTLREGVTWEDGTPITSADVRYGLERTFAKEYTEGPTYLQSWFADSENYRKYYDGPYSGKSLKNVTTPNARTVVLKFNRPRPDVPFALAMPAGAPVKKSQDTRGKYTLDPFASGPYKISSHKVDKSMTLVRNEAWKAESDPIRTAFPDRWEFSFGELPLQTNQRLIAANGEDQAAMTVIDNVSPEVLQQVVSTPELRARTIAGYTPYASTEVINTKRITDLKVRQALMYAYLRQQVRQILGGPTHGDFSSTIGSPTLVGWEPNDMWNVPPEGDPEKAKQLLAEAGKPNQRIVYAYGNLPRGEQIAVAVVAGLERAGFQVVKKPINPKTASDELSDPNNKFDLYSLAWGADWPSGATVYPVLFDGRRIGRGGFNWSFLNDPKINSEIDEIELITDPVEAGKRWAALDRKIMALVPVIPDVYVKSMQLYGPKIGGVFQDTLHGRVSLNTIFVKP</sequence>
<dbReference type="RefSeq" id="WP_344603258.1">
    <property type="nucleotide sequence ID" value="NZ_BAAAHE010000011.1"/>
</dbReference>
<dbReference type="SUPFAM" id="SSF53850">
    <property type="entry name" value="Periplasmic binding protein-like II"/>
    <property type="match status" value="1"/>
</dbReference>
<keyword evidence="1" id="KW-0732">Signal</keyword>
<feature type="domain" description="Solute-binding protein family 5" evidence="2">
    <location>
        <begin position="115"/>
        <end position="499"/>
    </location>
</feature>
<dbReference type="CDD" id="cd08506">
    <property type="entry name" value="PBP2_clavulanate_OppA2"/>
    <property type="match status" value="1"/>
</dbReference>
<dbReference type="Gene3D" id="3.40.190.10">
    <property type="entry name" value="Periplasmic binding protein-like II"/>
    <property type="match status" value="1"/>
</dbReference>
<dbReference type="PANTHER" id="PTHR30290:SF83">
    <property type="entry name" value="ABC TRANSPORTER SUBSTRATE-BINDING PROTEIN"/>
    <property type="match status" value="1"/>
</dbReference>
<dbReference type="PANTHER" id="PTHR30290">
    <property type="entry name" value="PERIPLASMIC BINDING COMPONENT OF ABC TRANSPORTER"/>
    <property type="match status" value="1"/>
</dbReference>
<protein>
    <submittedName>
        <fullName evidence="3">ABC transporter substrate-binding protein</fullName>
    </submittedName>
</protein>
<dbReference type="PIRSF" id="PIRSF002741">
    <property type="entry name" value="MppA"/>
    <property type="match status" value="1"/>
</dbReference>
<dbReference type="InterPro" id="IPR000914">
    <property type="entry name" value="SBP_5_dom"/>
</dbReference>
<dbReference type="InterPro" id="IPR039424">
    <property type="entry name" value="SBP_5"/>
</dbReference>
<dbReference type="PROSITE" id="PS51257">
    <property type="entry name" value="PROKAR_LIPOPROTEIN"/>
    <property type="match status" value="1"/>
</dbReference>
<dbReference type="InterPro" id="IPR030678">
    <property type="entry name" value="Peptide/Ni-bd"/>
</dbReference>
<evidence type="ECO:0000256" key="1">
    <source>
        <dbReference type="SAM" id="SignalP"/>
    </source>
</evidence>
<accession>A0ABN1GM16</accession>
<evidence type="ECO:0000259" key="2">
    <source>
        <dbReference type="Pfam" id="PF00496"/>
    </source>
</evidence>
<feature type="chain" id="PRO_5046097665" evidence="1">
    <location>
        <begin position="26"/>
        <end position="586"/>
    </location>
</feature>
<dbReference type="Gene3D" id="3.10.105.10">
    <property type="entry name" value="Dipeptide-binding Protein, Domain 3"/>
    <property type="match status" value="1"/>
</dbReference>
<reference evidence="3 4" key="1">
    <citation type="journal article" date="2019" name="Int. J. Syst. Evol. Microbiol.">
        <title>The Global Catalogue of Microorganisms (GCM) 10K type strain sequencing project: providing services to taxonomists for standard genome sequencing and annotation.</title>
        <authorList>
            <consortium name="The Broad Institute Genomics Platform"/>
            <consortium name="The Broad Institute Genome Sequencing Center for Infectious Disease"/>
            <person name="Wu L."/>
            <person name="Ma J."/>
        </authorList>
    </citation>
    <scope>NUCLEOTIDE SEQUENCE [LARGE SCALE GENOMIC DNA]</scope>
    <source>
        <strain evidence="3 4">JCM 10671</strain>
    </source>
</reference>
<name>A0ABN1GM16_9ACTN</name>
<dbReference type="Proteomes" id="UP001500957">
    <property type="component" value="Unassembled WGS sequence"/>
</dbReference>
<organism evidence="3 4">
    <name type="scientific">Sporichthya brevicatena</name>
    <dbReference type="NCBI Taxonomy" id="171442"/>
    <lineage>
        <taxon>Bacteria</taxon>
        <taxon>Bacillati</taxon>
        <taxon>Actinomycetota</taxon>
        <taxon>Actinomycetes</taxon>
        <taxon>Sporichthyales</taxon>
        <taxon>Sporichthyaceae</taxon>
        <taxon>Sporichthya</taxon>
    </lineage>
</organism>
<keyword evidence="4" id="KW-1185">Reference proteome</keyword>
<proteinExistence type="predicted"/>
<comment type="caution">
    <text evidence="3">The sequence shown here is derived from an EMBL/GenBank/DDBJ whole genome shotgun (WGS) entry which is preliminary data.</text>
</comment>
<evidence type="ECO:0000313" key="4">
    <source>
        <dbReference type="Proteomes" id="UP001500957"/>
    </source>
</evidence>